<accession>A0A433MXH8</accession>
<keyword evidence="5" id="KW-1185">Reference proteome</keyword>
<dbReference type="PROSITE" id="PS50894">
    <property type="entry name" value="HPT"/>
    <property type="match status" value="1"/>
</dbReference>
<evidence type="ECO:0000256" key="1">
    <source>
        <dbReference type="PROSITE-ProRule" id="PRU00110"/>
    </source>
</evidence>
<dbReference type="SUPFAM" id="SSF47226">
    <property type="entry name" value="Histidine-containing phosphotransfer domain, HPT domain"/>
    <property type="match status" value="1"/>
</dbReference>
<feature type="modified residue" description="Phosphohistidine" evidence="1">
    <location>
        <position position="12"/>
    </location>
</feature>
<dbReference type="GO" id="GO:0000160">
    <property type="term" value="P:phosphorelay signal transduction system"/>
    <property type="evidence" value="ECO:0007669"/>
    <property type="project" value="InterPro"/>
</dbReference>
<feature type="coiled-coil region" evidence="2">
    <location>
        <begin position="41"/>
        <end position="68"/>
    </location>
</feature>
<dbReference type="InterPro" id="IPR008207">
    <property type="entry name" value="Sig_transdc_His_kin_Hpt_dom"/>
</dbReference>
<name>A0A433MXH8_CHLFR</name>
<evidence type="ECO:0000259" key="3">
    <source>
        <dbReference type="PROSITE" id="PS50894"/>
    </source>
</evidence>
<dbReference type="InterPro" id="IPR036641">
    <property type="entry name" value="HPT_dom_sf"/>
</dbReference>
<organism evidence="4 5">
    <name type="scientific">Chlorogloeopsis fritschii PCC 6912</name>
    <dbReference type="NCBI Taxonomy" id="211165"/>
    <lineage>
        <taxon>Bacteria</taxon>
        <taxon>Bacillati</taxon>
        <taxon>Cyanobacteriota</taxon>
        <taxon>Cyanophyceae</taxon>
        <taxon>Nostocales</taxon>
        <taxon>Chlorogloeopsidaceae</taxon>
        <taxon>Chlorogloeopsis</taxon>
    </lineage>
</organism>
<feature type="domain" description="HPt" evidence="3">
    <location>
        <begin position="1"/>
        <end position="72"/>
    </location>
</feature>
<protein>
    <recommendedName>
        <fullName evidence="3">HPt domain-containing protein</fullName>
    </recommendedName>
</protein>
<evidence type="ECO:0000313" key="4">
    <source>
        <dbReference type="EMBL" id="RUR72863.1"/>
    </source>
</evidence>
<dbReference type="EMBL" id="RSCJ01000041">
    <property type="protein sequence ID" value="RUR72863.1"/>
    <property type="molecule type" value="Genomic_DNA"/>
</dbReference>
<comment type="caution">
    <text evidence="4">The sequence shown here is derived from an EMBL/GenBank/DDBJ whole genome shotgun (WGS) entry which is preliminary data.</text>
</comment>
<dbReference type="AlphaFoldDB" id="A0A433MXH8"/>
<evidence type="ECO:0000256" key="2">
    <source>
        <dbReference type="SAM" id="Coils"/>
    </source>
</evidence>
<gene>
    <name evidence="4" type="ORF">PCC6912_60050</name>
</gene>
<dbReference type="STRING" id="211165.GCA_000317285_04538"/>
<dbReference type="Proteomes" id="UP000268857">
    <property type="component" value="Unassembled WGS sequence"/>
</dbReference>
<keyword evidence="1" id="KW-0597">Phosphoprotein</keyword>
<dbReference type="Gene3D" id="1.20.120.160">
    <property type="entry name" value="HPT domain"/>
    <property type="match status" value="1"/>
</dbReference>
<sequence length="114" mass="12837">MKQQETARQAAHHLAGRLGMFGYVKASKVAKAIERLLESTLSQETLLANQLAQLLKELDQEIAKMSTKVPIAQKLILPFTIISLPTITWIFDAIASKEELRWERQSKTCMKSIA</sequence>
<dbReference type="Pfam" id="PF01627">
    <property type="entry name" value="Hpt"/>
    <property type="match status" value="1"/>
</dbReference>
<evidence type="ECO:0000313" key="5">
    <source>
        <dbReference type="Proteomes" id="UP000268857"/>
    </source>
</evidence>
<keyword evidence="2" id="KW-0175">Coiled coil</keyword>
<proteinExistence type="predicted"/>
<reference evidence="4 5" key="1">
    <citation type="journal article" date="2019" name="Genome Biol. Evol.">
        <title>Day and night: Metabolic profiles and evolutionary relationships of six axenic non-marine cyanobacteria.</title>
        <authorList>
            <person name="Will S.E."/>
            <person name="Henke P."/>
            <person name="Boedeker C."/>
            <person name="Huang S."/>
            <person name="Brinkmann H."/>
            <person name="Rohde M."/>
            <person name="Jarek M."/>
            <person name="Friedl T."/>
            <person name="Seufert S."/>
            <person name="Schumacher M."/>
            <person name="Overmann J."/>
            <person name="Neumann-Schaal M."/>
            <person name="Petersen J."/>
        </authorList>
    </citation>
    <scope>NUCLEOTIDE SEQUENCE [LARGE SCALE GENOMIC DNA]</scope>
    <source>
        <strain evidence="4 5">PCC 6912</strain>
    </source>
</reference>